<keyword evidence="12" id="KW-1185">Reference proteome</keyword>
<feature type="transmembrane region" description="Helical" evidence="8">
    <location>
        <begin position="6"/>
        <end position="27"/>
    </location>
</feature>
<feature type="transmembrane region" description="Helical" evidence="8">
    <location>
        <begin position="224"/>
        <end position="242"/>
    </location>
</feature>
<dbReference type="GO" id="GO:0008188">
    <property type="term" value="F:neuropeptide receptor activity"/>
    <property type="evidence" value="ECO:0000318"/>
    <property type="project" value="GO_Central"/>
</dbReference>
<protein>
    <recommendedName>
        <fullName evidence="9">G-protein coupled receptors family 1 profile domain-containing protein</fullName>
    </recommendedName>
</protein>
<dbReference type="STRING" id="6412.T1EJ11"/>
<dbReference type="PANTHER" id="PTHR45695">
    <property type="entry name" value="LEUCOKININ RECEPTOR-RELATED"/>
    <property type="match status" value="1"/>
</dbReference>
<proteinExistence type="predicted"/>
<dbReference type="EMBL" id="AMQM01004490">
    <property type="status" value="NOT_ANNOTATED_CDS"/>
    <property type="molecule type" value="Genomic_DNA"/>
</dbReference>
<keyword evidence="3 8" id="KW-1133">Transmembrane helix</keyword>
<dbReference type="EMBL" id="AMQM01004489">
    <property type="status" value="NOT_ANNOTATED_CDS"/>
    <property type="molecule type" value="Genomic_DNA"/>
</dbReference>
<evidence type="ECO:0000313" key="10">
    <source>
        <dbReference type="EMBL" id="ESO03527.1"/>
    </source>
</evidence>
<evidence type="ECO:0000256" key="5">
    <source>
        <dbReference type="ARBA" id="ARBA00023136"/>
    </source>
</evidence>
<dbReference type="EMBL" id="KB096590">
    <property type="protein sequence ID" value="ESO03527.1"/>
    <property type="molecule type" value="Genomic_DNA"/>
</dbReference>
<dbReference type="GeneID" id="20196561"/>
<comment type="subcellular location">
    <subcellularLocation>
        <location evidence="1">Membrane</location>
        <topology evidence="1">Multi-pass membrane protein</topology>
    </subcellularLocation>
</comment>
<dbReference type="GO" id="GO:0005886">
    <property type="term" value="C:plasma membrane"/>
    <property type="evidence" value="ECO:0000318"/>
    <property type="project" value="GO_Central"/>
</dbReference>
<dbReference type="HOGENOM" id="CLU_009579_6_2_1"/>
<evidence type="ECO:0000256" key="7">
    <source>
        <dbReference type="ARBA" id="ARBA00023224"/>
    </source>
</evidence>
<dbReference type="PRINTS" id="PR00237">
    <property type="entry name" value="GPCRRHODOPSN"/>
</dbReference>
<feature type="transmembrane region" description="Helical" evidence="8">
    <location>
        <begin position="181"/>
        <end position="204"/>
    </location>
</feature>
<keyword evidence="4" id="KW-0297">G-protein coupled receptor</keyword>
<keyword evidence="2 8" id="KW-0812">Transmembrane</keyword>
<evidence type="ECO:0000256" key="8">
    <source>
        <dbReference type="SAM" id="Phobius"/>
    </source>
</evidence>
<reference evidence="10 12" key="2">
    <citation type="journal article" date="2013" name="Nature">
        <title>Insights into bilaterian evolution from three spiralian genomes.</title>
        <authorList>
            <person name="Simakov O."/>
            <person name="Marletaz F."/>
            <person name="Cho S.J."/>
            <person name="Edsinger-Gonzales E."/>
            <person name="Havlak P."/>
            <person name="Hellsten U."/>
            <person name="Kuo D.H."/>
            <person name="Larsson T."/>
            <person name="Lv J."/>
            <person name="Arendt D."/>
            <person name="Savage R."/>
            <person name="Osoegawa K."/>
            <person name="de Jong P."/>
            <person name="Grimwood J."/>
            <person name="Chapman J.A."/>
            <person name="Shapiro H."/>
            <person name="Aerts A."/>
            <person name="Otillar R.P."/>
            <person name="Terry A.Y."/>
            <person name="Boore J.L."/>
            <person name="Grigoriev I.V."/>
            <person name="Lindberg D.R."/>
            <person name="Seaver E.C."/>
            <person name="Weisblat D.A."/>
            <person name="Putnam N.H."/>
            <person name="Rokhsar D.S."/>
        </authorList>
    </citation>
    <scope>NUCLEOTIDE SEQUENCE</scope>
</reference>
<keyword evidence="5 8" id="KW-0472">Membrane</keyword>
<evidence type="ECO:0000256" key="2">
    <source>
        <dbReference type="ARBA" id="ARBA00022692"/>
    </source>
</evidence>
<reference evidence="12" key="1">
    <citation type="submission" date="2012-12" db="EMBL/GenBank/DDBJ databases">
        <authorList>
            <person name="Hellsten U."/>
            <person name="Grimwood J."/>
            <person name="Chapman J.A."/>
            <person name="Shapiro H."/>
            <person name="Aerts A."/>
            <person name="Otillar R.P."/>
            <person name="Terry A.Y."/>
            <person name="Boore J.L."/>
            <person name="Simakov O."/>
            <person name="Marletaz F."/>
            <person name="Cho S.-J."/>
            <person name="Edsinger-Gonzales E."/>
            <person name="Havlak P."/>
            <person name="Kuo D.-H."/>
            <person name="Larsson T."/>
            <person name="Lv J."/>
            <person name="Arendt D."/>
            <person name="Savage R."/>
            <person name="Osoegawa K."/>
            <person name="de Jong P."/>
            <person name="Lindberg D.R."/>
            <person name="Seaver E.C."/>
            <person name="Weisblat D.A."/>
            <person name="Putnam N.H."/>
            <person name="Grigoriev I.V."/>
            <person name="Rokhsar D.S."/>
        </authorList>
    </citation>
    <scope>NUCLEOTIDE SEQUENCE</scope>
</reference>
<dbReference type="KEGG" id="hro:HELRODRAFT_140466"/>
<dbReference type="InParanoid" id="T1EJ11"/>
<feature type="transmembrane region" description="Helical" evidence="8">
    <location>
        <begin position="262"/>
        <end position="282"/>
    </location>
</feature>
<dbReference type="Proteomes" id="UP000015101">
    <property type="component" value="Unassembled WGS sequence"/>
</dbReference>
<sequence>DNVIMPLTFTFIILVGVLGNGILVTIVAVNKNMRSTPNILLVSLAIGDLLLLIFSVPFQSVRYAYMSWPFGLLVCKFSEFSVTLSLGVTVFTLTVLSWERSVAAVAVGRDGVAVVGVVAVLRITYLSIISFFASINFSFQGKTICSITNPKYFNSILSWFIWHHCYCLRNDDVTYDTLTHFLIFFIFPIIVISIFYGRMAAILIQSSKNIPGDQIEARKKVAKIVLSCIVIFSLCWLPHHIYQIAYSFSLFEYNRFWHWFKIVGICTSYMNSCVNPIALYFLSKQFRRYYDQYF</sequence>
<reference evidence="11" key="3">
    <citation type="submission" date="2015-06" db="UniProtKB">
        <authorList>
            <consortium name="EnsemblMetazoa"/>
        </authorList>
    </citation>
    <scope>IDENTIFICATION</scope>
</reference>
<feature type="transmembrane region" description="Helical" evidence="8">
    <location>
        <begin position="39"/>
        <end position="60"/>
    </location>
</feature>
<dbReference type="InterPro" id="IPR017452">
    <property type="entry name" value="GPCR_Rhodpsn_7TM"/>
</dbReference>
<dbReference type="EMBL" id="AMQM01004491">
    <property type="status" value="NOT_ANNOTATED_CDS"/>
    <property type="molecule type" value="Genomic_DNA"/>
</dbReference>
<dbReference type="PANTHER" id="PTHR45695:SF26">
    <property type="entry name" value="NEUROPEPTIDE CCHAMIDE-1 RECEPTOR"/>
    <property type="match status" value="1"/>
</dbReference>
<evidence type="ECO:0000256" key="1">
    <source>
        <dbReference type="ARBA" id="ARBA00004141"/>
    </source>
</evidence>
<keyword evidence="6" id="KW-0675">Receptor</keyword>
<feature type="transmembrane region" description="Helical" evidence="8">
    <location>
        <begin position="80"/>
        <end position="99"/>
    </location>
</feature>
<dbReference type="CTD" id="20196561"/>
<dbReference type="RefSeq" id="XP_009018084.1">
    <property type="nucleotide sequence ID" value="XM_009019836.1"/>
</dbReference>
<dbReference type="eggNOG" id="KOG3656">
    <property type="taxonomic scope" value="Eukaryota"/>
</dbReference>
<dbReference type="PROSITE" id="PS50262">
    <property type="entry name" value="G_PROTEIN_RECEP_F1_2"/>
    <property type="match status" value="1"/>
</dbReference>
<dbReference type="GO" id="GO:0007186">
    <property type="term" value="P:G protein-coupled receptor signaling pathway"/>
    <property type="evidence" value="ECO:0000318"/>
    <property type="project" value="GO_Central"/>
</dbReference>
<evidence type="ECO:0000256" key="4">
    <source>
        <dbReference type="ARBA" id="ARBA00023040"/>
    </source>
</evidence>
<gene>
    <name evidence="11" type="primary">20196561</name>
    <name evidence="10" type="ORF">HELRODRAFT_140466</name>
</gene>
<dbReference type="InterPro" id="IPR000276">
    <property type="entry name" value="GPCR_Rhodpsn"/>
</dbReference>
<dbReference type="FunCoup" id="T1EJ11">
    <property type="interactions" value="122"/>
</dbReference>
<feature type="domain" description="G-protein coupled receptors family 1 profile" evidence="9">
    <location>
        <begin position="19"/>
        <end position="279"/>
    </location>
</feature>
<name>T1EJ11_HELRO</name>
<evidence type="ECO:0000313" key="12">
    <source>
        <dbReference type="Proteomes" id="UP000015101"/>
    </source>
</evidence>
<evidence type="ECO:0000259" key="9">
    <source>
        <dbReference type="PROSITE" id="PS50262"/>
    </source>
</evidence>
<feature type="transmembrane region" description="Helical" evidence="8">
    <location>
        <begin position="111"/>
        <end position="133"/>
    </location>
</feature>
<dbReference type="OMA" id="XVLNHLH"/>
<keyword evidence="7" id="KW-0807">Transducer</keyword>
<dbReference type="Pfam" id="PF00001">
    <property type="entry name" value="7tm_1"/>
    <property type="match status" value="1"/>
</dbReference>
<dbReference type="AlphaFoldDB" id="T1EJ11"/>
<dbReference type="OrthoDB" id="10049706at2759"/>
<accession>T1EJ11</accession>
<evidence type="ECO:0000256" key="3">
    <source>
        <dbReference type="ARBA" id="ARBA00022989"/>
    </source>
</evidence>
<dbReference type="SUPFAM" id="SSF81321">
    <property type="entry name" value="Family A G protein-coupled receptor-like"/>
    <property type="match status" value="1"/>
</dbReference>
<dbReference type="EnsemblMetazoa" id="HelroT140466">
    <property type="protein sequence ID" value="HelroP140466"/>
    <property type="gene ID" value="HelroG140466"/>
</dbReference>
<organism evidence="11 12">
    <name type="scientific">Helobdella robusta</name>
    <name type="common">Californian leech</name>
    <dbReference type="NCBI Taxonomy" id="6412"/>
    <lineage>
        <taxon>Eukaryota</taxon>
        <taxon>Metazoa</taxon>
        <taxon>Spiralia</taxon>
        <taxon>Lophotrochozoa</taxon>
        <taxon>Annelida</taxon>
        <taxon>Clitellata</taxon>
        <taxon>Hirudinea</taxon>
        <taxon>Rhynchobdellida</taxon>
        <taxon>Glossiphoniidae</taxon>
        <taxon>Helobdella</taxon>
    </lineage>
</organism>
<dbReference type="Gene3D" id="1.20.1070.10">
    <property type="entry name" value="Rhodopsin 7-helix transmembrane proteins"/>
    <property type="match status" value="1"/>
</dbReference>
<evidence type="ECO:0000256" key="6">
    <source>
        <dbReference type="ARBA" id="ARBA00023170"/>
    </source>
</evidence>
<evidence type="ECO:0000313" key="11">
    <source>
        <dbReference type="EnsemblMetazoa" id="HelroP140466"/>
    </source>
</evidence>